<evidence type="ECO:0000313" key="3">
    <source>
        <dbReference type="EMBL" id="CAH1732790.1"/>
    </source>
</evidence>
<dbReference type="SMART" id="SM00595">
    <property type="entry name" value="MADF"/>
    <property type="match status" value="1"/>
</dbReference>
<proteinExistence type="predicted"/>
<feature type="domain" description="MADF" evidence="2">
    <location>
        <begin position="9"/>
        <end position="101"/>
    </location>
</feature>
<dbReference type="GO" id="GO:0005667">
    <property type="term" value="C:transcription regulator complex"/>
    <property type="evidence" value="ECO:0007669"/>
    <property type="project" value="TreeGrafter"/>
</dbReference>
<feature type="compositionally biased region" description="Polar residues" evidence="1">
    <location>
        <begin position="167"/>
        <end position="176"/>
    </location>
</feature>
<keyword evidence="4" id="KW-1185">Reference proteome</keyword>
<evidence type="ECO:0000259" key="2">
    <source>
        <dbReference type="PROSITE" id="PS51029"/>
    </source>
</evidence>
<dbReference type="EMBL" id="OU899036">
    <property type="protein sequence ID" value="CAH1732790.1"/>
    <property type="molecule type" value="Genomic_DNA"/>
</dbReference>
<dbReference type="PROSITE" id="PS51029">
    <property type="entry name" value="MADF"/>
    <property type="match status" value="1"/>
</dbReference>
<feature type="compositionally biased region" description="Basic and acidic residues" evidence="1">
    <location>
        <begin position="317"/>
        <end position="326"/>
    </location>
</feature>
<dbReference type="GO" id="GO:0006357">
    <property type="term" value="P:regulation of transcription by RNA polymerase II"/>
    <property type="evidence" value="ECO:0007669"/>
    <property type="project" value="TreeGrafter"/>
</dbReference>
<sequence>MAMHMMVSMLIDEVTKHPEIYNPDNKDFSNKEIRKNTFNTIGKRISGIPGEILQAKWDKMLNKYADFIRKLSNDDSSEEVLEQFMKWPWAKLMRNFKPYVRRQFQIPEFQPAIQLITEINIPNSATRPLHAKSVVGEPSDNDTTSSSEFPFSRSTEQGPAQQDDGNESPTNENKTPFTPKLEDSQFVHPVPEPYFDESSNDINEIVIPMCGFGFVSPDLMEGDDMLSTRSPTEDEIQEFGKTMAAGIVQDLNDFKKFIITTGQFPDTDDDDDNDDDSNDDDTTDDKIATSEAVVATRDDGPSSAKKRRQEDQSGSDKNVDKSDKVWTKVNGNTSHSGDNEYDGQTDVLPDLPQPKPVIKKGPLDFTAQEHTFLAWAKTMSTFTAKRQATVKMQINKIMSEAEFEDLDDEFFAAKKEPYRPIYTSRY</sequence>
<dbReference type="Proteomes" id="UP001154329">
    <property type="component" value="Chromosome 3"/>
</dbReference>
<dbReference type="InterPro" id="IPR006578">
    <property type="entry name" value="MADF-dom"/>
</dbReference>
<dbReference type="PANTHER" id="PTHR12243:SF67">
    <property type="entry name" value="COREPRESSOR OF PANGOLIN, ISOFORM A-RELATED"/>
    <property type="match status" value="1"/>
</dbReference>
<dbReference type="Pfam" id="PF10545">
    <property type="entry name" value="MADF_DNA_bdg"/>
    <property type="match status" value="1"/>
</dbReference>
<dbReference type="PANTHER" id="PTHR12243">
    <property type="entry name" value="MADF DOMAIN TRANSCRIPTION FACTOR"/>
    <property type="match status" value="1"/>
</dbReference>
<protein>
    <recommendedName>
        <fullName evidence="2">MADF domain-containing protein</fullName>
    </recommendedName>
</protein>
<name>A0A9P0JBP8_APHGO</name>
<dbReference type="InterPro" id="IPR039353">
    <property type="entry name" value="TF_Adf1"/>
</dbReference>
<dbReference type="AlphaFoldDB" id="A0A9P0JBP8"/>
<feature type="region of interest" description="Disordered" evidence="1">
    <location>
        <begin position="133"/>
        <end position="193"/>
    </location>
</feature>
<dbReference type="GO" id="GO:0005634">
    <property type="term" value="C:nucleus"/>
    <property type="evidence" value="ECO:0007669"/>
    <property type="project" value="TreeGrafter"/>
</dbReference>
<feature type="compositionally biased region" description="Acidic residues" evidence="1">
    <location>
        <begin position="266"/>
        <end position="283"/>
    </location>
</feature>
<reference evidence="3" key="1">
    <citation type="submission" date="2022-02" db="EMBL/GenBank/DDBJ databases">
        <authorList>
            <person name="King R."/>
        </authorList>
    </citation>
    <scope>NUCLEOTIDE SEQUENCE</scope>
</reference>
<organism evidence="3 4">
    <name type="scientific">Aphis gossypii</name>
    <name type="common">Cotton aphid</name>
    <dbReference type="NCBI Taxonomy" id="80765"/>
    <lineage>
        <taxon>Eukaryota</taxon>
        <taxon>Metazoa</taxon>
        <taxon>Ecdysozoa</taxon>
        <taxon>Arthropoda</taxon>
        <taxon>Hexapoda</taxon>
        <taxon>Insecta</taxon>
        <taxon>Pterygota</taxon>
        <taxon>Neoptera</taxon>
        <taxon>Paraneoptera</taxon>
        <taxon>Hemiptera</taxon>
        <taxon>Sternorrhyncha</taxon>
        <taxon>Aphidomorpha</taxon>
        <taxon>Aphidoidea</taxon>
        <taxon>Aphididae</taxon>
        <taxon>Aphidini</taxon>
        <taxon>Aphis</taxon>
        <taxon>Aphis</taxon>
    </lineage>
</organism>
<dbReference type="OrthoDB" id="6081971at2759"/>
<reference evidence="3" key="2">
    <citation type="submission" date="2022-10" db="EMBL/GenBank/DDBJ databases">
        <authorList>
            <consortium name="ENA_rothamsted_submissions"/>
            <consortium name="culmorum"/>
            <person name="King R."/>
        </authorList>
    </citation>
    <scope>NUCLEOTIDE SEQUENCE</scope>
</reference>
<evidence type="ECO:0000313" key="4">
    <source>
        <dbReference type="Proteomes" id="UP001154329"/>
    </source>
</evidence>
<gene>
    <name evidence="3" type="ORF">APHIGO_LOCUS9230</name>
</gene>
<accession>A0A9P0JBP8</accession>
<evidence type="ECO:0000256" key="1">
    <source>
        <dbReference type="SAM" id="MobiDB-lite"/>
    </source>
</evidence>
<feature type="region of interest" description="Disordered" evidence="1">
    <location>
        <begin position="262"/>
        <end position="347"/>
    </location>
</feature>
<feature type="compositionally biased region" description="Polar residues" evidence="1">
    <location>
        <begin position="141"/>
        <end position="160"/>
    </location>
</feature>